<sequence length="76" mass="8837">MKQLRKDVEGAVCPHPVPSTGRSILPGEAFYLARHSYRTTVYRTTVYRTTVYRTTVYRTTVIFWVRVCPPAFSRPK</sequence>
<dbReference type="AlphaFoldDB" id="D5H4E9"/>
<gene>
    <name evidence="1" type="ORF">SRM_p61033</name>
</gene>
<organism evidence="1 2">
    <name type="scientific">Salinibacter ruber (strain M8)</name>
    <dbReference type="NCBI Taxonomy" id="761659"/>
    <lineage>
        <taxon>Bacteria</taxon>
        <taxon>Pseudomonadati</taxon>
        <taxon>Rhodothermota</taxon>
        <taxon>Rhodothermia</taxon>
        <taxon>Rhodothermales</taxon>
        <taxon>Salinibacteraceae</taxon>
        <taxon>Salinibacter</taxon>
    </lineage>
</organism>
<dbReference type="HOGENOM" id="CLU_2652356_0_0_10"/>
<keyword evidence="1" id="KW-0614">Plasmid</keyword>
<evidence type="ECO:0000313" key="2">
    <source>
        <dbReference type="Proteomes" id="UP000000933"/>
    </source>
</evidence>
<reference evidence="1 2" key="1">
    <citation type="journal article" date="2010" name="ISME J.">
        <title>Fine-scale evolution: genomic, phenotypic and ecological differentiation in two coexisting Salinibacter ruber strains.</title>
        <authorList>
            <person name="Pena A."/>
            <person name="Teeling H."/>
            <person name="Huerta-Cepas J."/>
            <person name="Santos F."/>
            <person name="Yarza P."/>
            <person name="Brito-Echeverria J."/>
            <person name="Lucio M."/>
            <person name="Schmitt-Kopplin P."/>
            <person name="Meseguer I."/>
            <person name="Schenowitz C."/>
            <person name="Dossat C."/>
            <person name="Barbe V."/>
            <person name="Dopazo J."/>
            <person name="Rossello-Mora R."/>
            <person name="Schuler M."/>
            <person name="Glockner F.O."/>
            <person name="Amann R."/>
            <person name="Gabaldon T."/>
            <person name="Anton J."/>
        </authorList>
    </citation>
    <scope>NUCLEOTIDE SEQUENCE [LARGE SCALE GENOMIC DNA]</scope>
    <source>
        <strain evidence="1 2">M8</strain>
        <plasmid evidence="2">pSR61</plasmid>
    </source>
</reference>
<evidence type="ECO:0000313" key="1">
    <source>
        <dbReference type="EMBL" id="CBH22789.1"/>
    </source>
</evidence>
<geneLocation type="plasmid" evidence="1 2">
    <name>pSR61</name>
</geneLocation>
<dbReference type="Proteomes" id="UP000000933">
    <property type="component" value="Plasmid pSR61"/>
</dbReference>
<proteinExistence type="predicted"/>
<reference evidence="2" key="2">
    <citation type="submission" date="2010-04" db="EMBL/GenBank/DDBJ databases">
        <title>Genome sequence of Salinibacter ruber M8.</title>
        <authorList>
            <consortium name="Genoscope"/>
        </authorList>
    </citation>
    <scope>NUCLEOTIDE SEQUENCE [LARGE SCALE GENOMIC DNA]</scope>
    <source>
        <strain evidence="2">M8</strain>
        <plasmid evidence="2">pSR61</plasmid>
    </source>
</reference>
<dbReference type="EMBL" id="FP565812">
    <property type="protein sequence ID" value="CBH22789.1"/>
    <property type="molecule type" value="Genomic_DNA"/>
</dbReference>
<protein>
    <submittedName>
        <fullName evidence="1">Uncharacterized protein</fullName>
    </submittedName>
</protein>
<dbReference type="KEGG" id="srm:SRM_p61033"/>
<accession>D5H4E9</accession>
<name>D5H4E9_SALRM</name>